<dbReference type="InterPro" id="IPR050138">
    <property type="entry name" value="DHOase/Allantoinase_Hydrolase"/>
</dbReference>
<feature type="non-terminal residue" evidence="8">
    <location>
        <position position="214"/>
    </location>
</feature>
<dbReference type="SUPFAM" id="SSF51338">
    <property type="entry name" value="Composite domain of metallo-dependent hydrolases"/>
    <property type="match status" value="1"/>
</dbReference>
<accession>A0A537JI37</accession>
<keyword evidence="4" id="KW-0479">Metal-binding</keyword>
<evidence type="ECO:0000256" key="5">
    <source>
        <dbReference type="ARBA" id="ARBA00022801"/>
    </source>
</evidence>
<keyword evidence="5" id="KW-0378">Hydrolase</keyword>
<evidence type="ECO:0000259" key="7">
    <source>
        <dbReference type="Pfam" id="PF12890"/>
    </source>
</evidence>
<dbReference type="PANTHER" id="PTHR43668">
    <property type="entry name" value="ALLANTOINASE"/>
    <property type="match status" value="1"/>
</dbReference>
<comment type="function">
    <text evidence="2">Catalyzes the reversible cyclization of carbamoyl aspartate to dihydroorotate.</text>
</comment>
<dbReference type="EMBL" id="VBAO01000089">
    <property type="protein sequence ID" value="TMI83140.1"/>
    <property type="molecule type" value="Genomic_DNA"/>
</dbReference>
<dbReference type="InterPro" id="IPR011059">
    <property type="entry name" value="Metal-dep_hydrolase_composite"/>
</dbReference>
<comment type="cofactor">
    <cofactor evidence="1">
        <name>Zn(2+)</name>
        <dbReference type="ChEBI" id="CHEBI:29105"/>
    </cofactor>
</comment>
<keyword evidence="6" id="KW-0665">Pyrimidine biosynthesis</keyword>
<comment type="similarity">
    <text evidence="3">Belongs to the metallo-dependent hydrolases superfamily. DHOase family. Class I DHOase subfamily.</text>
</comment>
<dbReference type="GO" id="GO:0005737">
    <property type="term" value="C:cytoplasm"/>
    <property type="evidence" value="ECO:0007669"/>
    <property type="project" value="TreeGrafter"/>
</dbReference>
<reference evidence="8 9" key="1">
    <citation type="journal article" date="2019" name="Nat. Microbiol.">
        <title>Mediterranean grassland soil C-N compound turnover is dependent on rainfall and depth, and is mediated by genomically divergent microorganisms.</title>
        <authorList>
            <person name="Diamond S."/>
            <person name="Andeer P.F."/>
            <person name="Li Z."/>
            <person name="Crits-Christoph A."/>
            <person name="Burstein D."/>
            <person name="Anantharaman K."/>
            <person name="Lane K.R."/>
            <person name="Thomas B.C."/>
            <person name="Pan C."/>
            <person name="Northen T.R."/>
            <person name="Banfield J.F."/>
        </authorList>
    </citation>
    <scope>NUCLEOTIDE SEQUENCE [LARGE SCALE GENOMIC DNA]</scope>
    <source>
        <strain evidence="8">NP_7</strain>
    </source>
</reference>
<dbReference type="GO" id="GO:0046872">
    <property type="term" value="F:metal ion binding"/>
    <property type="evidence" value="ECO:0007669"/>
    <property type="project" value="UniProtKB-KW"/>
</dbReference>
<proteinExistence type="inferred from homology"/>
<evidence type="ECO:0000313" key="9">
    <source>
        <dbReference type="Proteomes" id="UP000320048"/>
    </source>
</evidence>
<dbReference type="GO" id="GO:0004038">
    <property type="term" value="F:allantoinase activity"/>
    <property type="evidence" value="ECO:0007669"/>
    <property type="project" value="TreeGrafter"/>
</dbReference>
<evidence type="ECO:0000256" key="4">
    <source>
        <dbReference type="ARBA" id="ARBA00022723"/>
    </source>
</evidence>
<evidence type="ECO:0000256" key="2">
    <source>
        <dbReference type="ARBA" id="ARBA00002368"/>
    </source>
</evidence>
<dbReference type="SUPFAM" id="SSF51556">
    <property type="entry name" value="Metallo-dependent hydrolases"/>
    <property type="match status" value="1"/>
</dbReference>
<evidence type="ECO:0000313" key="8">
    <source>
        <dbReference type="EMBL" id="TMI83140.1"/>
    </source>
</evidence>
<evidence type="ECO:0000256" key="6">
    <source>
        <dbReference type="ARBA" id="ARBA00022975"/>
    </source>
</evidence>
<dbReference type="AlphaFoldDB" id="A0A537JI37"/>
<feature type="domain" description="Dihydroorotase catalytic" evidence="7">
    <location>
        <begin position="50"/>
        <end position="189"/>
    </location>
</feature>
<dbReference type="Gene3D" id="3.20.20.140">
    <property type="entry name" value="Metal-dependent hydrolases"/>
    <property type="match status" value="1"/>
</dbReference>
<dbReference type="InterPro" id="IPR024403">
    <property type="entry name" value="DHOase_cat"/>
</dbReference>
<dbReference type="InterPro" id="IPR032466">
    <property type="entry name" value="Metal_Hydrolase"/>
</dbReference>
<sequence>MKPETAIIGGVVATHAGIVPATLVIAGGRVSALLDPGQRPDADEVIEARGRLMLPGCVDPHVHFNEPGRTHWEGFETGTWSAAAGGVTTVIEMPLNANPPTIDTRALAAKREAIGGKAVVDYALWGGLVTDNVAALDGLHRAGVAGFKAFMIEAGTEFARADDGVLWEGMKRIAAWDGLLGVHAENNDLAARLRAGLERAGRRDMRAWGESRPP</sequence>
<dbReference type="Proteomes" id="UP000320048">
    <property type="component" value="Unassembled WGS sequence"/>
</dbReference>
<protein>
    <submittedName>
        <fullName evidence="8">Allantoinase AllB</fullName>
    </submittedName>
</protein>
<dbReference type="GO" id="GO:0006145">
    <property type="term" value="P:purine nucleobase catabolic process"/>
    <property type="evidence" value="ECO:0007669"/>
    <property type="project" value="TreeGrafter"/>
</dbReference>
<dbReference type="Pfam" id="PF12890">
    <property type="entry name" value="DHOase"/>
    <property type="match status" value="1"/>
</dbReference>
<dbReference type="PROSITE" id="PS00482">
    <property type="entry name" value="DIHYDROOROTASE_1"/>
    <property type="match status" value="1"/>
</dbReference>
<evidence type="ECO:0000256" key="3">
    <source>
        <dbReference type="ARBA" id="ARBA00010286"/>
    </source>
</evidence>
<evidence type="ECO:0000256" key="1">
    <source>
        <dbReference type="ARBA" id="ARBA00001947"/>
    </source>
</evidence>
<name>A0A537JI37_9BACT</name>
<gene>
    <name evidence="8" type="ORF">E6H04_03505</name>
</gene>
<dbReference type="PANTHER" id="PTHR43668:SF4">
    <property type="entry name" value="ALLANTOINASE"/>
    <property type="match status" value="1"/>
</dbReference>
<comment type="caution">
    <text evidence="8">The sequence shown here is derived from an EMBL/GenBank/DDBJ whole genome shotgun (WGS) entry which is preliminary data.</text>
</comment>
<organism evidence="8 9">
    <name type="scientific">Candidatus Segetimicrobium genomatis</name>
    <dbReference type="NCBI Taxonomy" id="2569760"/>
    <lineage>
        <taxon>Bacteria</taxon>
        <taxon>Bacillati</taxon>
        <taxon>Candidatus Sysuimicrobiota</taxon>
        <taxon>Candidatus Sysuimicrobiia</taxon>
        <taxon>Candidatus Sysuimicrobiales</taxon>
        <taxon>Candidatus Segetimicrobiaceae</taxon>
        <taxon>Candidatus Segetimicrobium</taxon>
    </lineage>
</organism>
<dbReference type="InterPro" id="IPR002195">
    <property type="entry name" value="Dihydroorotase_CS"/>
</dbReference>